<dbReference type="PIRSF" id="PIRSF000709">
    <property type="entry name" value="6PFK_2-Ptase"/>
    <property type="match status" value="1"/>
</dbReference>
<dbReference type="SUPFAM" id="SSF53254">
    <property type="entry name" value="Phosphoglycerate mutase-like"/>
    <property type="match status" value="1"/>
</dbReference>
<dbReference type="SMART" id="SM00855">
    <property type="entry name" value="PGAM"/>
    <property type="match status" value="1"/>
</dbReference>
<name>A0A3G9JHS9_9BACL</name>
<dbReference type="AlphaFoldDB" id="A0A3G9JHS9"/>
<dbReference type="Gene3D" id="3.40.50.1240">
    <property type="entry name" value="Phosphoglycerate mutase-like"/>
    <property type="match status" value="1"/>
</dbReference>
<dbReference type="OrthoDB" id="9782128at2"/>
<dbReference type="GO" id="GO:0016791">
    <property type="term" value="F:phosphatase activity"/>
    <property type="evidence" value="ECO:0007669"/>
    <property type="project" value="TreeGrafter"/>
</dbReference>
<keyword evidence="2" id="KW-1185">Reference proteome</keyword>
<dbReference type="KEGG" id="pbk:Back11_49530"/>
<dbReference type="CDD" id="cd07067">
    <property type="entry name" value="HP_PGM_like"/>
    <property type="match status" value="1"/>
</dbReference>
<dbReference type="EMBL" id="AP019308">
    <property type="protein sequence ID" value="BBH23608.1"/>
    <property type="molecule type" value="Genomic_DNA"/>
</dbReference>
<gene>
    <name evidence="1" type="ORF">Back11_49530</name>
</gene>
<sequence length="205" mass="22994">MTTIYLLRHGETEWNAAGNRYCGITDIPLSETGRSQARKAAAWFQDIPLSAVYCSPLKRALETAQTIARSHSLAASSDPRLQEIDFGQWEGRTKQQILQEDPSVWERWLVDPADTQAGQCGETAAAVCSRVLSCINELSKKHEGESLLIVGHNTVNRLFMADSLGMPLSHYRKLEQYNTGINVLKYTEGSYRLIHWNMASHLEGE</sequence>
<dbReference type="InterPro" id="IPR050275">
    <property type="entry name" value="PGM_Phosphatase"/>
</dbReference>
<accession>A0A3G9JHS9</accession>
<proteinExistence type="predicted"/>
<organism evidence="1 2">
    <name type="scientific">Paenibacillus baekrokdamisoli</name>
    <dbReference type="NCBI Taxonomy" id="1712516"/>
    <lineage>
        <taxon>Bacteria</taxon>
        <taxon>Bacillati</taxon>
        <taxon>Bacillota</taxon>
        <taxon>Bacilli</taxon>
        <taxon>Bacillales</taxon>
        <taxon>Paenibacillaceae</taxon>
        <taxon>Paenibacillus</taxon>
    </lineage>
</organism>
<dbReference type="InterPro" id="IPR001345">
    <property type="entry name" value="PG/BPGM_mutase_AS"/>
</dbReference>
<dbReference type="RefSeq" id="WP_125663254.1">
    <property type="nucleotide sequence ID" value="NZ_AP019308.1"/>
</dbReference>
<protein>
    <submittedName>
        <fullName evidence="1">Alpha-ribazole phosphatase</fullName>
    </submittedName>
</protein>
<dbReference type="InterPro" id="IPR013078">
    <property type="entry name" value="His_Pase_superF_clade-1"/>
</dbReference>
<evidence type="ECO:0000313" key="2">
    <source>
        <dbReference type="Proteomes" id="UP000275368"/>
    </source>
</evidence>
<dbReference type="InterPro" id="IPR029033">
    <property type="entry name" value="His_PPase_superfam"/>
</dbReference>
<dbReference type="PANTHER" id="PTHR48100">
    <property type="entry name" value="BROAD-SPECIFICITY PHOSPHATASE YOR283W-RELATED"/>
    <property type="match status" value="1"/>
</dbReference>
<reference evidence="1 2" key="1">
    <citation type="submission" date="2018-11" db="EMBL/GenBank/DDBJ databases">
        <title>Complete genome sequence of Paenibacillus baekrokdamisoli strain KCTC 33723.</title>
        <authorList>
            <person name="Kang S.W."/>
            <person name="Lee K.C."/>
            <person name="Kim K.K."/>
            <person name="Kim J.S."/>
            <person name="Kim D.S."/>
            <person name="Ko S.H."/>
            <person name="Yang S.H."/>
            <person name="Lee J.S."/>
        </authorList>
    </citation>
    <scope>NUCLEOTIDE SEQUENCE [LARGE SCALE GENOMIC DNA]</scope>
    <source>
        <strain evidence="1 2">KCTC 33723</strain>
    </source>
</reference>
<evidence type="ECO:0000313" key="1">
    <source>
        <dbReference type="EMBL" id="BBH23608.1"/>
    </source>
</evidence>
<dbReference type="PROSITE" id="PS00175">
    <property type="entry name" value="PG_MUTASE"/>
    <property type="match status" value="1"/>
</dbReference>
<dbReference type="Pfam" id="PF00300">
    <property type="entry name" value="His_Phos_1"/>
    <property type="match status" value="1"/>
</dbReference>
<dbReference type="Proteomes" id="UP000275368">
    <property type="component" value="Chromosome"/>
</dbReference>